<evidence type="ECO:0008006" key="12">
    <source>
        <dbReference type="Google" id="ProtNLM"/>
    </source>
</evidence>
<dbReference type="PANTHER" id="PTHR11884:SF1">
    <property type="entry name" value="GOLGI APPARATUS PROTEIN 1"/>
    <property type="match status" value="1"/>
</dbReference>
<gene>
    <name evidence="10" type="ORF">V9T40_012330</name>
</gene>
<evidence type="ECO:0000256" key="5">
    <source>
        <dbReference type="ARBA" id="ARBA00022989"/>
    </source>
</evidence>
<feature type="repeat" description="Cys-rich GLG1" evidence="8">
    <location>
        <begin position="266"/>
        <end position="325"/>
    </location>
</feature>
<feature type="transmembrane region" description="Helical" evidence="9">
    <location>
        <begin position="1017"/>
        <end position="1037"/>
    </location>
</feature>
<keyword evidence="4" id="KW-0677">Repeat</keyword>
<dbReference type="InterPro" id="IPR016024">
    <property type="entry name" value="ARM-type_fold"/>
</dbReference>
<comment type="caution">
    <text evidence="10">The sequence shown here is derived from an EMBL/GenBank/DDBJ whole genome shotgun (WGS) entry which is preliminary data.</text>
</comment>
<dbReference type="Proteomes" id="UP001367676">
    <property type="component" value="Unassembled WGS sequence"/>
</dbReference>
<evidence type="ECO:0000256" key="6">
    <source>
        <dbReference type="ARBA" id="ARBA00023136"/>
    </source>
</evidence>
<keyword evidence="7" id="KW-0325">Glycoprotein</keyword>
<name>A0AAN9TAH5_9HEMI</name>
<evidence type="ECO:0000313" key="11">
    <source>
        <dbReference type="Proteomes" id="UP001367676"/>
    </source>
</evidence>
<dbReference type="InterPro" id="IPR039728">
    <property type="entry name" value="GLG1"/>
</dbReference>
<dbReference type="SUPFAM" id="SSF48371">
    <property type="entry name" value="ARM repeat"/>
    <property type="match status" value="1"/>
</dbReference>
<keyword evidence="5 9" id="KW-1133">Transmembrane helix</keyword>
<feature type="repeat" description="Cys-rich GLG1" evidence="8">
    <location>
        <begin position="330"/>
        <end position="392"/>
    </location>
</feature>
<dbReference type="Pfam" id="PF00839">
    <property type="entry name" value="Cys_rich_FGFR"/>
    <property type="match status" value="13"/>
</dbReference>
<evidence type="ECO:0000256" key="1">
    <source>
        <dbReference type="ARBA" id="ARBA00004479"/>
    </source>
</evidence>
<dbReference type="AlphaFoldDB" id="A0AAN9TAH5"/>
<organism evidence="10 11">
    <name type="scientific">Parthenolecanium corni</name>
    <dbReference type="NCBI Taxonomy" id="536013"/>
    <lineage>
        <taxon>Eukaryota</taxon>
        <taxon>Metazoa</taxon>
        <taxon>Ecdysozoa</taxon>
        <taxon>Arthropoda</taxon>
        <taxon>Hexapoda</taxon>
        <taxon>Insecta</taxon>
        <taxon>Pterygota</taxon>
        <taxon>Neoptera</taxon>
        <taxon>Paraneoptera</taxon>
        <taxon>Hemiptera</taxon>
        <taxon>Sternorrhyncha</taxon>
        <taxon>Coccoidea</taxon>
        <taxon>Coccidae</taxon>
        <taxon>Parthenolecanium</taxon>
    </lineage>
</organism>
<reference evidence="10 11" key="1">
    <citation type="submission" date="2024-03" db="EMBL/GenBank/DDBJ databases">
        <title>Adaptation during the transition from Ophiocordyceps entomopathogen to insect associate is accompanied by gene loss and intensified selection.</title>
        <authorList>
            <person name="Ward C.M."/>
            <person name="Onetto C.A."/>
            <person name="Borneman A.R."/>
        </authorList>
    </citation>
    <scope>NUCLEOTIDE SEQUENCE [LARGE SCALE GENOMIC DNA]</scope>
    <source>
        <strain evidence="10">AWRI1</strain>
        <tissue evidence="10">Single Adult Female</tissue>
    </source>
</reference>
<feature type="repeat" description="Cys-rich GLG1" evidence="8">
    <location>
        <begin position="597"/>
        <end position="656"/>
    </location>
</feature>
<dbReference type="InterPro" id="IPR001893">
    <property type="entry name" value="Cys-rich_GLG1_repeat"/>
</dbReference>
<keyword evidence="2 9" id="KW-0812">Transmembrane</keyword>
<accession>A0AAN9TAH5</accession>
<feature type="repeat" description="Cys-rich GLG1" evidence="8">
    <location>
        <begin position="910"/>
        <end position="970"/>
    </location>
</feature>
<evidence type="ECO:0000256" key="7">
    <source>
        <dbReference type="ARBA" id="ARBA00023180"/>
    </source>
</evidence>
<feature type="repeat" description="Cys-rich GLG1" evidence="8">
    <location>
        <begin position="777"/>
        <end position="844"/>
    </location>
</feature>
<keyword evidence="11" id="KW-1185">Reference proteome</keyword>
<sequence>MNLIYDYTGEKNFPKLTLECKSNVFEYARNYLASKNLRRLFSMSCQEDLKTLECKSDEKLIFCILNQKEKLSENFCENLVVRLERLIHAHFSLVSDYIRVCENDVKRLCGYRQVDLIQLFPEENDILDCLQKSIDSIDNSVCQQNILQISELQGESVSLDDKLSSSCALDRTNFCKHLSPSSKTPVVLKCLQEFINDPGFTSECRNEIFKKEKLVSKDIKVSKGLIRACRDDIRSNHCRRLVSDDKTVRLAQMLLCLQNAVHNGSKVSSDCRGEMVRHRKLLLEDYTLSPEVLNKCASDISKFCKGLEKNGQTIHCLFENSRPRKNMEKVVSAACQRSLEELLKTVDAGEDWKVDPLIRASCGSAVQNLCDEVRSDDTKVMSCLMDNINSNSESMTSDCSKALLQIQYFLSRNFKLDAQLFDACRDDAIAFCHAKHSWNDDVDSMDPERGPLILPCLYKYAYGIKSDSSEEQIKLKPSCEKQVRRVMRQRAIRAELIPEVEERCFDDLSAHCTDKVGPGQEMLCLQDNYNSLQLKCRYVVGNFTEAEASDVNLNPVVKTYCKPVINEFCKDEMHRLKNESSDVMSCLIKHKNDEEMKLYYKCRAAIEHFQLISLNDYHFTVAFKNACRPYVLHYCPKAHTKAQVVECLSEVTQNDTLKDERYKLSRDCRYQLRAQLLQQREFIDLDPKLKSACEKDIRVHCNKNNHNSEILECLEENMKFLETPCRNVVFRIEQQDFRDSSTDYTLLHSCKEMIKSYCKGDVTQALVCLKKFKNEPLFDNNCRSVVLKRMVEQSVDYRLNPALQRSCNQDIRKFCYSVLKNHTSDTEFEGKMLKCLKIKFREGKLRKECEVQLVAVLKESAMNYKLNPLLRNLCSNEIRVFCGNEVALEKLDNSGQVEECLKVAFWKGDITARPCRLEVAGLIEEAKADIHVDPLLQRACALDVTKYCVDVPPGAGRILQCLLNVMDSKKNLLRSICKLKLKQRIEMFKYAEKAENQELNSIGELAYHLNQSPSGRYIAVVLLSFVGIIFMLGLYCGRVSRKYTALKNK</sequence>
<dbReference type="PANTHER" id="PTHR11884">
    <property type="entry name" value="SELECTIN LIGAND RELATED"/>
    <property type="match status" value="1"/>
</dbReference>
<evidence type="ECO:0000256" key="3">
    <source>
        <dbReference type="ARBA" id="ARBA00022729"/>
    </source>
</evidence>
<dbReference type="EMBL" id="JBBCAQ010000036">
    <property type="protein sequence ID" value="KAK7576044.1"/>
    <property type="molecule type" value="Genomic_DNA"/>
</dbReference>
<evidence type="ECO:0000256" key="8">
    <source>
        <dbReference type="PROSITE-ProRule" id="PRU00622"/>
    </source>
</evidence>
<dbReference type="InterPro" id="IPR017873">
    <property type="entry name" value="Cys-rich_GLG1_repeat_euk"/>
</dbReference>
<keyword evidence="3" id="KW-0732">Signal</keyword>
<dbReference type="GO" id="GO:0017134">
    <property type="term" value="F:fibroblast growth factor binding"/>
    <property type="evidence" value="ECO:0007669"/>
    <property type="project" value="TreeGrafter"/>
</dbReference>
<dbReference type="PROSITE" id="PS51289">
    <property type="entry name" value="GLG1_C_RICH"/>
    <property type="match status" value="8"/>
</dbReference>
<evidence type="ECO:0000313" key="10">
    <source>
        <dbReference type="EMBL" id="KAK7576044.1"/>
    </source>
</evidence>
<feature type="repeat" description="Cys-rich GLG1" evidence="8">
    <location>
        <begin position="663"/>
        <end position="722"/>
    </location>
</feature>
<evidence type="ECO:0000256" key="9">
    <source>
        <dbReference type="SAM" id="Phobius"/>
    </source>
</evidence>
<evidence type="ECO:0000256" key="4">
    <source>
        <dbReference type="ARBA" id="ARBA00022737"/>
    </source>
</evidence>
<feature type="repeat" description="Cys-rich GLG1" evidence="8">
    <location>
        <begin position="531"/>
        <end position="595"/>
    </location>
</feature>
<protein>
    <recommendedName>
        <fullName evidence="12">Golgi apparatus protein 1</fullName>
    </recommendedName>
</protein>
<comment type="subcellular location">
    <subcellularLocation>
        <location evidence="1">Membrane</location>
        <topology evidence="1">Single-pass type I membrane protein</topology>
    </subcellularLocation>
</comment>
<keyword evidence="6 9" id="KW-0472">Membrane</keyword>
<evidence type="ECO:0000256" key="2">
    <source>
        <dbReference type="ARBA" id="ARBA00022692"/>
    </source>
</evidence>
<dbReference type="GO" id="GO:0000139">
    <property type="term" value="C:Golgi membrane"/>
    <property type="evidence" value="ECO:0007669"/>
    <property type="project" value="InterPro"/>
</dbReference>
<feature type="repeat" description="Cys-rich GLG1" evidence="8">
    <location>
        <begin position="199"/>
        <end position="265"/>
    </location>
</feature>
<proteinExistence type="predicted"/>